<dbReference type="InterPro" id="IPR050491">
    <property type="entry name" value="AmpC-like"/>
</dbReference>
<dbReference type="RefSeq" id="WP_034238394.1">
    <property type="nucleotide sequence ID" value="NZ_AQRA01000001.1"/>
</dbReference>
<keyword evidence="3" id="KW-1185">Reference proteome</keyword>
<accession>A0A023C079</accession>
<sequence>MKIKIISIVISLALPLIIFGQIPSDSLTYKLEKLSKNNSVEGFGVAIYTRDTVLYKKGFGYADAENKLPYTTKTVQKIASISKLILGVSLMKAQEMKLLHLDDDVNDYLPFILTNPKFSNTSITIRHLATHTSGLKKLPEYDLKALYFSTPIPKITTELPFGLRRSLLNKLSKRINKNEEISLHDFLYNIYAPNGIWYSKNHFENVKPGVREIYSNSAASLIALIIEKASGMSYSEFVRKHILSVLKMNTSGFDFEMKGTKDKKSSLYHAGIKIPNDYKLLLFPAGGFETSVDDFSIFMQSMAKGYYMGNSILQLASFNEMKQVRTSSKFTHGILWEVYPSSSVGHQGDIVGVVAYAYYNEIQDRGYLLFCNTSTTKTIDKDTDDIVATLKEYYTILKPEN</sequence>
<proteinExistence type="predicted"/>
<feature type="domain" description="Beta-lactamase-related" evidence="1">
    <location>
        <begin position="32"/>
        <end position="382"/>
    </location>
</feature>
<evidence type="ECO:0000259" key="1">
    <source>
        <dbReference type="Pfam" id="PF00144"/>
    </source>
</evidence>
<dbReference type="eggNOG" id="COG1680">
    <property type="taxonomic scope" value="Bacteria"/>
</dbReference>
<organism evidence="2 3">
    <name type="scientific">Aquimarina atlantica</name>
    <dbReference type="NCBI Taxonomy" id="1317122"/>
    <lineage>
        <taxon>Bacteria</taxon>
        <taxon>Pseudomonadati</taxon>
        <taxon>Bacteroidota</taxon>
        <taxon>Flavobacteriia</taxon>
        <taxon>Flavobacteriales</taxon>
        <taxon>Flavobacteriaceae</taxon>
        <taxon>Aquimarina</taxon>
    </lineage>
</organism>
<dbReference type="InterPro" id="IPR012338">
    <property type="entry name" value="Beta-lactam/transpept-like"/>
</dbReference>
<dbReference type="EMBL" id="AQRA01000001">
    <property type="protein sequence ID" value="EZH75737.1"/>
    <property type="molecule type" value="Genomic_DNA"/>
</dbReference>
<dbReference type="OrthoDB" id="846150at2"/>
<protein>
    <recommendedName>
        <fullName evidence="1">Beta-lactamase-related domain-containing protein</fullName>
    </recommendedName>
</protein>
<dbReference type="InterPro" id="IPR001466">
    <property type="entry name" value="Beta-lactam-related"/>
</dbReference>
<dbReference type="SUPFAM" id="SSF56601">
    <property type="entry name" value="beta-lactamase/transpeptidase-like"/>
    <property type="match status" value="1"/>
</dbReference>
<evidence type="ECO:0000313" key="3">
    <source>
        <dbReference type="Proteomes" id="UP000023541"/>
    </source>
</evidence>
<dbReference type="Pfam" id="PF00144">
    <property type="entry name" value="Beta-lactamase"/>
    <property type="match status" value="1"/>
</dbReference>
<comment type="caution">
    <text evidence="2">The sequence shown here is derived from an EMBL/GenBank/DDBJ whole genome shotgun (WGS) entry which is preliminary data.</text>
</comment>
<dbReference type="STRING" id="1317122.ATO12_02805"/>
<dbReference type="PANTHER" id="PTHR46825">
    <property type="entry name" value="D-ALANYL-D-ALANINE-CARBOXYPEPTIDASE/ENDOPEPTIDASE AMPH"/>
    <property type="match status" value="1"/>
</dbReference>
<gene>
    <name evidence="2" type="ORF">ATO12_02805</name>
</gene>
<dbReference type="PANTHER" id="PTHR46825:SF9">
    <property type="entry name" value="BETA-LACTAMASE-RELATED DOMAIN-CONTAINING PROTEIN"/>
    <property type="match status" value="1"/>
</dbReference>
<evidence type="ECO:0000313" key="2">
    <source>
        <dbReference type="EMBL" id="EZH75737.1"/>
    </source>
</evidence>
<dbReference type="Proteomes" id="UP000023541">
    <property type="component" value="Unassembled WGS sequence"/>
</dbReference>
<reference evidence="2 3" key="1">
    <citation type="submission" date="2014-04" db="EMBL/GenBank/DDBJ databases">
        <title>Aquimarina sp. 22II-S11-z7 Genome Sequencing.</title>
        <authorList>
            <person name="Lai Q."/>
        </authorList>
    </citation>
    <scope>NUCLEOTIDE SEQUENCE [LARGE SCALE GENOMIC DNA]</scope>
    <source>
        <strain evidence="2 3">22II-S11-z7</strain>
    </source>
</reference>
<dbReference type="Gene3D" id="3.40.710.10">
    <property type="entry name" value="DD-peptidase/beta-lactamase superfamily"/>
    <property type="match status" value="1"/>
</dbReference>
<name>A0A023C079_9FLAO</name>
<dbReference type="AlphaFoldDB" id="A0A023C079"/>